<feature type="non-terminal residue" evidence="1">
    <location>
        <position position="140"/>
    </location>
</feature>
<accession>A0AA40ADP5</accession>
<dbReference type="EMBL" id="JAUIRO010000005">
    <property type="protein sequence ID" value="KAK0713950.1"/>
    <property type="molecule type" value="Genomic_DNA"/>
</dbReference>
<reference evidence="1" key="1">
    <citation type="submission" date="2023-06" db="EMBL/GenBank/DDBJ databases">
        <title>Genome-scale phylogeny and comparative genomics of the fungal order Sordariales.</title>
        <authorList>
            <consortium name="Lawrence Berkeley National Laboratory"/>
            <person name="Hensen N."/>
            <person name="Bonometti L."/>
            <person name="Westerberg I."/>
            <person name="Brannstrom I.O."/>
            <person name="Guillou S."/>
            <person name="Cros-Aarteil S."/>
            <person name="Calhoun S."/>
            <person name="Haridas S."/>
            <person name="Kuo A."/>
            <person name="Mondo S."/>
            <person name="Pangilinan J."/>
            <person name="Riley R."/>
            <person name="LaButti K."/>
            <person name="Andreopoulos B."/>
            <person name="Lipzen A."/>
            <person name="Chen C."/>
            <person name="Yanf M."/>
            <person name="Daum C."/>
            <person name="Ng V."/>
            <person name="Clum A."/>
            <person name="Steindorff A."/>
            <person name="Ohm R."/>
            <person name="Martin F."/>
            <person name="Silar P."/>
            <person name="Natvig D."/>
            <person name="Lalanne C."/>
            <person name="Gautier V."/>
            <person name="Ament-velasquez S.L."/>
            <person name="Kruys A."/>
            <person name="Hutchinson M.I."/>
            <person name="Powell A.J."/>
            <person name="Barry K."/>
            <person name="Miller A.N."/>
            <person name="Grigoriev I.V."/>
            <person name="Debuchy R."/>
            <person name="Gladieux P."/>
            <person name="Thoren M.H."/>
            <person name="Johannesson H."/>
        </authorList>
    </citation>
    <scope>NUCLEOTIDE SEQUENCE</scope>
    <source>
        <strain evidence="1">SMH2392-1A</strain>
    </source>
</reference>
<feature type="non-terminal residue" evidence="1">
    <location>
        <position position="1"/>
    </location>
</feature>
<dbReference type="AlphaFoldDB" id="A0AA40ADP5"/>
<protein>
    <submittedName>
        <fullName evidence="1">Uncharacterized protein</fullName>
    </submittedName>
</protein>
<evidence type="ECO:0000313" key="1">
    <source>
        <dbReference type="EMBL" id="KAK0713950.1"/>
    </source>
</evidence>
<name>A0AA40ADP5_9PEZI</name>
<comment type="caution">
    <text evidence="1">The sequence shown here is derived from an EMBL/GenBank/DDBJ whole genome shotgun (WGS) entry which is preliminary data.</text>
</comment>
<dbReference type="Proteomes" id="UP001172101">
    <property type="component" value="Unassembled WGS sequence"/>
</dbReference>
<dbReference type="GeneID" id="85319370"/>
<sequence length="140" mass="15522">YCTHACLLGLCRKGPFDPACPNTPVHSRQGYLSRHPISASKVCLRVPDRLARDLDHGCECLDKHGMFGATGVLFKMTGPIYGYTFVAKGIQKVDANYLKGEALIYSHCRELHGIRIPVYLGTIDLVHPYPLRSLAIVSHM</sequence>
<dbReference type="RefSeq" id="XP_060295272.1">
    <property type="nucleotide sequence ID" value="XM_060436100.1"/>
</dbReference>
<organism evidence="1 2">
    <name type="scientific">Lasiosphaeria miniovina</name>
    <dbReference type="NCBI Taxonomy" id="1954250"/>
    <lineage>
        <taxon>Eukaryota</taxon>
        <taxon>Fungi</taxon>
        <taxon>Dikarya</taxon>
        <taxon>Ascomycota</taxon>
        <taxon>Pezizomycotina</taxon>
        <taxon>Sordariomycetes</taxon>
        <taxon>Sordariomycetidae</taxon>
        <taxon>Sordariales</taxon>
        <taxon>Lasiosphaeriaceae</taxon>
        <taxon>Lasiosphaeria</taxon>
    </lineage>
</organism>
<proteinExistence type="predicted"/>
<keyword evidence="2" id="KW-1185">Reference proteome</keyword>
<gene>
    <name evidence="1" type="ORF">B0T26DRAFT_622576</name>
</gene>
<evidence type="ECO:0000313" key="2">
    <source>
        <dbReference type="Proteomes" id="UP001172101"/>
    </source>
</evidence>